<protein>
    <submittedName>
        <fullName evidence="1">Uncharacterized protein</fullName>
    </submittedName>
</protein>
<comment type="caution">
    <text evidence="1">The sequence shown here is derived from an EMBL/GenBank/DDBJ whole genome shotgun (WGS) entry which is preliminary data.</text>
</comment>
<organism evidence="1 2">
    <name type="scientific">Candidatus Aphodenecus pullistercoris</name>
    <dbReference type="NCBI Taxonomy" id="2840669"/>
    <lineage>
        <taxon>Bacteria</taxon>
        <taxon>Pseudomonadati</taxon>
        <taxon>Spirochaetota</taxon>
        <taxon>Spirochaetia</taxon>
        <taxon>Spirochaetales</taxon>
        <taxon>Candidatus Aphodenecus</taxon>
    </lineage>
</organism>
<name>A0A9D9EA64_9SPIR</name>
<dbReference type="AlphaFoldDB" id="A0A9D9EA64"/>
<sequence length="67" mass="7592">MSVLLDKLIDKEGNIYEMTCVAIKEANVIQATDLKDEIEKNGEKVVTHVLDQVLNDEIKYTTPDVEK</sequence>
<dbReference type="Proteomes" id="UP000823633">
    <property type="component" value="Unassembled WGS sequence"/>
</dbReference>
<proteinExistence type="predicted"/>
<dbReference type="EMBL" id="JADIMU010000022">
    <property type="protein sequence ID" value="MBO8442811.1"/>
    <property type="molecule type" value="Genomic_DNA"/>
</dbReference>
<accession>A0A9D9EA64</accession>
<reference evidence="1" key="2">
    <citation type="journal article" date="2021" name="PeerJ">
        <title>Extensive microbial diversity within the chicken gut microbiome revealed by metagenomics and culture.</title>
        <authorList>
            <person name="Gilroy R."/>
            <person name="Ravi A."/>
            <person name="Getino M."/>
            <person name="Pursley I."/>
            <person name="Horton D.L."/>
            <person name="Alikhan N.F."/>
            <person name="Baker D."/>
            <person name="Gharbi K."/>
            <person name="Hall N."/>
            <person name="Watson M."/>
            <person name="Adriaenssens E.M."/>
            <person name="Foster-Nyarko E."/>
            <person name="Jarju S."/>
            <person name="Secka A."/>
            <person name="Antonio M."/>
            <person name="Oren A."/>
            <person name="Chaudhuri R.R."/>
            <person name="La Ragione R."/>
            <person name="Hildebrand F."/>
            <person name="Pallen M.J."/>
        </authorList>
    </citation>
    <scope>NUCLEOTIDE SEQUENCE</scope>
    <source>
        <strain evidence="1">11167</strain>
    </source>
</reference>
<reference evidence="1" key="1">
    <citation type="submission" date="2020-10" db="EMBL/GenBank/DDBJ databases">
        <authorList>
            <person name="Gilroy R."/>
        </authorList>
    </citation>
    <scope>NUCLEOTIDE SEQUENCE</scope>
    <source>
        <strain evidence="1">11167</strain>
    </source>
</reference>
<evidence type="ECO:0000313" key="1">
    <source>
        <dbReference type="EMBL" id="MBO8442811.1"/>
    </source>
</evidence>
<evidence type="ECO:0000313" key="2">
    <source>
        <dbReference type="Proteomes" id="UP000823633"/>
    </source>
</evidence>
<gene>
    <name evidence="1" type="ORF">IAC42_03535</name>
</gene>